<gene>
    <name evidence="1" type="ORF">ACFSYJ_36340</name>
</gene>
<dbReference type="Proteomes" id="UP001597419">
    <property type="component" value="Unassembled WGS sequence"/>
</dbReference>
<organism evidence="1 2">
    <name type="scientific">Amycolatopsis samaneae</name>
    <dbReference type="NCBI Taxonomy" id="664691"/>
    <lineage>
        <taxon>Bacteria</taxon>
        <taxon>Bacillati</taxon>
        <taxon>Actinomycetota</taxon>
        <taxon>Actinomycetes</taxon>
        <taxon>Pseudonocardiales</taxon>
        <taxon>Pseudonocardiaceae</taxon>
        <taxon>Amycolatopsis</taxon>
    </lineage>
</organism>
<sequence>MTQSVEVPLQEFVLDWTLPAPDGSRISFVASGQVTLLNGKRAYKIDGVLYIAEGGDRLRDIGNPKLFVRRNGVESSGRYWGWETITRQSGTRLADMDAYFIRTGYWAPADRSILLSLGAETGWTKKKTYSPTVRVRLVD</sequence>
<reference evidence="2" key="1">
    <citation type="journal article" date="2019" name="Int. J. Syst. Evol. Microbiol.">
        <title>The Global Catalogue of Microorganisms (GCM) 10K type strain sequencing project: providing services to taxonomists for standard genome sequencing and annotation.</title>
        <authorList>
            <consortium name="The Broad Institute Genomics Platform"/>
            <consortium name="The Broad Institute Genome Sequencing Center for Infectious Disease"/>
            <person name="Wu L."/>
            <person name="Ma J."/>
        </authorList>
    </citation>
    <scope>NUCLEOTIDE SEQUENCE [LARGE SCALE GENOMIC DNA]</scope>
    <source>
        <strain evidence="2">CGMCC 4.7643</strain>
    </source>
</reference>
<dbReference type="RefSeq" id="WP_345407679.1">
    <property type="nucleotide sequence ID" value="NZ_BAABHG010000023.1"/>
</dbReference>
<evidence type="ECO:0000313" key="2">
    <source>
        <dbReference type="Proteomes" id="UP001597419"/>
    </source>
</evidence>
<name>A0ABW5GU30_9PSEU</name>
<comment type="caution">
    <text evidence="1">The sequence shown here is derived from an EMBL/GenBank/DDBJ whole genome shotgun (WGS) entry which is preliminary data.</text>
</comment>
<keyword evidence="2" id="KW-1185">Reference proteome</keyword>
<accession>A0ABW5GU30</accession>
<dbReference type="EMBL" id="JBHUKU010000024">
    <property type="protein sequence ID" value="MFD2464135.1"/>
    <property type="molecule type" value="Genomic_DNA"/>
</dbReference>
<evidence type="ECO:0000313" key="1">
    <source>
        <dbReference type="EMBL" id="MFD2464135.1"/>
    </source>
</evidence>
<proteinExistence type="predicted"/>
<protein>
    <submittedName>
        <fullName evidence="1">Uncharacterized protein</fullName>
    </submittedName>
</protein>